<organism evidence="3 4">
    <name type="scientific">Winslowiella iniecta</name>
    <dbReference type="NCBI Taxonomy" id="1560201"/>
    <lineage>
        <taxon>Bacteria</taxon>
        <taxon>Pseudomonadati</taxon>
        <taxon>Pseudomonadota</taxon>
        <taxon>Gammaproteobacteria</taxon>
        <taxon>Enterobacterales</taxon>
        <taxon>Erwiniaceae</taxon>
        <taxon>Winslowiella</taxon>
    </lineage>
</organism>
<feature type="domain" description="ABM" evidence="1">
    <location>
        <begin position="13"/>
        <end position="68"/>
    </location>
</feature>
<sequence>MIKLTGRLVCKSAEEADIVRQYLPEHKELTREETGCVSFEVTETADPMIWKVEELFTNQATFDAHQKRTKNSVWGRETSMIAREYEIPEIE</sequence>
<keyword evidence="3" id="KW-0503">Monooxygenase</keyword>
<dbReference type="InterPro" id="IPR011008">
    <property type="entry name" value="Dimeric_a/b-barrel"/>
</dbReference>
<comment type="caution">
    <text evidence="3">The sequence shown here is derived from an EMBL/GenBank/DDBJ whole genome shotgun (WGS) entry which is preliminary data.</text>
</comment>
<dbReference type="SUPFAM" id="SSF54909">
    <property type="entry name" value="Dimeric alpha+beta barrel"/>
    <property type="match status" value="1"/>
</dbReference>
<keyword evidence="5" id="KW-1185">Reference proteome</keyword>
<name>A0A0L7TEU2_9GAMM</name>
<evidence type="ECO:0000313" key="4">
    <source>
        <dbReference type="Proteomes" id="UP000036851"/>
    </source>
</evidence>
<protein>
    <submittedName>
        <fullName evidence="3">Antibiotic biosynthesis monooxygenase</fullName>
    </submittedName>
</protein>
<dbReference type="STRING" id="1560201.NG42_11980"/>
<reference evidence="4 5" key="1">
    <citation type="journal article" date="2015" name="Int. J. Syst. Evol. Microbiol.">
        <title>Erwinia iniecta sp. nov., isolated from Russian wheat aphids (Diuraphis noxia).</title>
        <authorList>
            <person name="Campillo T."/>
            <person name="Luna E."/>
            <person name="Portier P."/>
            <person name="Fischer-Le Saux M."/>
            <person name="Lapitan N."/>
            <person name="Tisserat N.A."/>
            <person name="Leach J.E."/>
        </authorList>
    </citation>
    <scope>NUCLEOTIDE SEQUENCE [LARGE SCALE GENOMIC DNA]</scope>
    <source>
        <strain evidence="2 5">B120</strain>
        <strain evidence="3 4">B149</strain>
    </source>
</reference>
<proteinExistence type="predicted"/>
<dbReference type="EMBL" id="JRXE01000015">
    <property type="protein sequence ID" value="KOC89559.1"/>
    <property type="molecule type" value="Genomic_DNA"/>
</dbReference>
<evidence type="ECO:0000259" key="1">
    <source>
        <dbReference type="Pfam" id="PF03992"/>
    </source>
</evidence>
<keyword evidence="3" id="KW-0560">Oxidoreductase</keyword>
<dbReference type="EMBL" id="JRXF01000010">
    <property type="protein sequence ID" value="KOC93887.1"/>
    <property type="molecule type" value="Genomic_DNA"/>
</dbReference>
<dbReference type="RefSeq" id="WP_052899621.1">
    <property type="nucleotide sequence ID" value="NZ_JRXE01000015.1"/>
</dbReference>
<dbReference type="OrthoDB" id="9812192at2"/>
<evidence type="ECO:0000313" key="2">
    <source>
        <dbReference type="EMBL" id="KOC89559.1"/>
    </source>
</evidence>
<gene>
    <name evidence="2" type="ORF">NG42_11980</name>
    <name evidence="3" type="ORF">NG43_07965</name>
</gene>
<dbReference type="PATRIC" id="fig|1560201.3.peg.2553"/>
<evidence type="ECO:0000313" key="3">
    <source>
        <dbReference type="EMBL" id="KOC93887.1"/>
    </source>
</evidence>
<dbReference type="Proteomes" id="UP000037088">
    <property type="component" value="Unassembled WGS sequence"/>
</dbReference>
<dbReference type="Gene3D" id="3.30.70.100">
    <property type="match status" value="1"/>
</dbReference>
<dbReference type="GO" id="GO:0004497">
    <property type="term" value="F:monooxygenase activity"/>
    <property type="evidence" value="ECO:0007669"/>
    <property type="project" value="UniProtKB-KW"/>
</dbReference>
<dbReference type="Pfam" id="PF03992">
    <property type="entry name" value="ABM"/>
    <property type="match status" value="1"/>
</dbReference>
<accession>A0A0L7TEU2</accession>
<dbReference type="AlphaFoldDB" id="A0A0L7TEU2"/>
<evidence type="ECO:0000313" key="5">
    <source>
        <dbReference type="Proteomes" id="UP000037088"/>
    </source>
</evidence>
<dbReference type="InterPro" id="IPR007138">
    <property type="entry name" value="ABM_dom"/>
</dbReference>
<dbReference type="Proteomes" id="UP000036851">
    <property type="component" value="Unassembled WGS sequence"/>
</dbReference>